<keyword evidence="6 11" id="KW-0798">TonB box</keyword>
<dbReference type="Gene3D" id="2.170.130.10">
    <property type="entry name" value="TonB-dependent receptor, plug domain"/>
    <property type="match status" value="1"/>
</dbReference>
<proteinExistence type="inferred from homology"/>
<dbReference type="PANTHER" id="PTHR32552:SF90">
    <property type="entry name" value="METAL-PSEUDOPALINE RECEPTOR CNTO"/>
    <property type="match status" value="1"/>
</dbReference>
<dbReference type="InterPro" id="IPR037066">
    <property type="entry name" value="Plug_dom_sf"/>
</dbReference>
<keyword evidence="7 10" id="KW-0472">Membrane</keyword>
<dbReference type="SUPFAM" id="SSF56935">
    <property type="entry name" value="Porins"/>
    <property type="match status" value="1"/>
</dbReference>
<dbReference type="Pfam" id="PF07715">
    <property type="entry name" value="Plug"/>
    <property type="match status" value="1"/>
</dbReference>
<dbReference type="GO" id="GO:0015891">
    <property type="term" value="P:siderophore transport"/>
    <property type="evidence" value="ECO:0007669"/>
    <property type="project" value="InterPro"/>
</dbReference>
<evidence type="ECO:0000256" key="3">
    <source>
        <dbReference type="ARBA" id="ARBA00022448"/>
    </source>
</evidence>
<dbReference type="CDD" id="cd01347">
    <property type="entry name" value="ligand_gated_channel"/>
    <property type="match status" value="1"/>
</dbReference>
<dbReference type="InterPro" id="IPR036942">
    <property type="entry name" value="Beta-barrel_TonB_sf"/>
</dbReference>
<dbReference type="GO" id="GO:0009279">
    <property type="term" value="C:cell outer membrane"/>
    <property type="evidence" value="ECO:0007669"/>
    <property type="project" value="UniProtKB-SubCell"/>
</dbReference>
<dbReference type="Pfam" id="PF00593">
    <property type="entry name" value="TonB_dep_Rec_b-barrel"/>
    <property type="match status" value="1"/>
</dbReference>
<dbReference type="NCBIfam" id="TIGR01783">
    <property type="entry name" value="TonB-siderophor"/>
    <property type="match status" value="1"/>
</dbReference>
<dbReference type="KEGG" id="schy:GVO57_09530"/>
<evidence type="ECO:0000313" key="14">
    <source>
        <dbReference type="EMBL" id="QHL91901.1"/>
    </source>
</evidence>
<gene>
    <name evidence="14" type="ORF">GVO57_09530</name>
</gene>
<organism evidence="14 15">
    <name type="scientific">Sphingomonas changnyeongensis</name>
    <dbReference type="NCBI Taxonomy" id="2698679"/>
    <lineage>
        <taxon>Bacteria</taxon>
        <taxon>Pseudomonadati</taxon>
        <taxon>Pseudomonadota</taxon>
        <taxon>Alphaproteobacteria</taxon>
        <taxon>Sphingomonadales</taxon>
        <taxon>Sphingomonadaceae</taxon>
        <taxon>Sphingomonas</taxon>
    </lineage>
</organism>
<dbReference type="Proteomes" id="UP000464468">
    <property type="component" value="Chromosome"/>
</dbReference>
<evidence type="ECO:0000256" key="11">
    <source>
        <dbReference type="RuleBase" id="RU003357"/>
    </source>
</evidence>
<dbReference type="AlphaFoldDB" id="A0A7Z2NYR3"/>
<evidence type="ECO:0000256" key="9">
    <source>
        <dbReference type="ARBA" id="ARBA00023237"/>
    </source>
</evidence>
<feature type="domain" description="TonB-dependent receptor-like beta-barrel" evidence="12">
    <location>
        <begin position="222"/>
        <end position="670"/>
    </location>
</feature>
<dbReference type="GO" id="GO:0038023">
    <property type="term" value="F:signaling receptor activity"/>
    <property type="evidence" value="ECO:0007669"/>
    <property type="project" value="InterPro"/>
</dbReference>
<evidence type="ECO:0000256" key="4">
    <source>
        <dbReference type="ARBA" id="ARBA00022452"/>
    </source>
</evidence>
<evidence type="ECO:0000256" key="1">
    <source>
        <dbReference type="ARBA" id="ARBA00004571"/>
    </source>
</evidence>
<comment type="subcellular location">
    <subcellularLocation>
        <location evidence="1 10">Cell outer membrane</location>
        <topology evidence="1 10">Multi-pass membrane protein</topology>
    </subcellularLocation>
</comment>
<evidence type="ECO:0000259" key="13">
    <source>
        <dbReference type="Pfam" id="PF07715"/>
    </source>
</evidence>
<dbReference type="InterPro" id="IPR039426">
    <property type="entry name" value="TonB-dep_rcpt-like"/>
</dbReference>
<feature type="domain" description="TonB-dependent receptor plug" evidence="13">
    <location>
        <begin position="41"/>
        <end position="144"/>
    </location>
</feature>
<reference evidence="14 15" key="1">
    <citation type="submission" date="2020-01" db="EMBL/GenBank/DDBJ databases">
        <title>Sphingomonas sp. C33 whole genome sequece.</title>
        <authorList>
            <person name="Park C."/>
        </authorList>
    </citation>
    <scope>NUCLEOTIDE SEQUENCE [LARGE SCALE GENOMIC DNA]</scope>
    <source>
        <strain evidence="14 15">C33</strain>
    </source>
</reference>
<dbReference type="InterPro" id="IPR010105">
    <property type="entry name" value="TonB_sidphr_rcpt"/>
</dbReference>
<comment type="similarity">
    <text evidence="2 10 11">Belongs to the TonB-dependent receptor family.</text>
</comment>
<evidence type="ECO:0000259" key="12">
    <source>
        <dbReference type="Pfam" id="PF00593"/>
    </source>
</evidence>
<dbReference type="PROSITE" id="PS52016">
    <property type="entry name" value="TONB_DEPENDENT_REC_3"/>
    <property type="match status" value="1"/>
</dbReference>
<evidence type="ECO:0000256" key="8">
    <source>
        <dbReference type="ARBA" id="ARBA00023170"/>
    </source>
</evidence>
<evidence type="ECO:0000313" key="15">
    <source>
        <dbReference type="Proteomes" id="UP000464468"/>
    </source>
</evidence>
<keyword evidence="3 10" id="KW-0813">Transport</keyword>
<dbReference type="EMBL" id="CP047895">
    <property type="protein sequence ID" value="QHL91901.1"/>
    <property type="molecule type" value="Genomic_DNA"/>
</dbReference>
<accession>A0A7Z2NYR3</accession>
<keyword evidence="8 14" id="KW-0675">Receptor</keyword>
<keyword evidence="4 10" id="KW-1134">Transmembrane beta strand</keyword>
<evidence type="ECO:0000256" key="5">
    <source>
        <dbReference type="ARBA" id="ARBA00022692"/>
    </source>
</evidence>
<evidence type="ECO:0000256" key="7">
    <source>
        <dbReference type="ARBA" id="ARBA00023136"/>
    </source>
</evidence>
<dbReference type="InterPro" id="IPR000531">
    <property type="entry name" value="Beta-barrel_TonB"/>
</dbReference>
<protein>
    <submittedName>
        <fullName evidence="14">TonB-dependent siderophore receptor</fullName>
    </submittedName>
</protein>
<dbReference type="PANTHER" id="PTHR32552">
    <property type="entry name" value="FERRICHROME IRON RECEPTOR-RELATED"/>
    <property type="match status" value="1"/>
</dbReference>
<keyword evidence="5 10" id="KW-0812">Transmembrane</keyword>
<evidence type="ECO:0000256" key="2">
    <source>
        <dbReference type="ARBA" id="ARBA00009810"/>
    </source>
</evidence>
<dbReference type="GO" id="GO:0015344">
    <property type="term" value="F:siderophore uptake transmembrane transporter activity"/>
    <property type="evidence" value="ECO:0007669"/>
    <property type="project" value="TreeGrafter"/>
</dbReference>
<keyword evidence="9 10" id="KW-0998">Cell outer membrane</keyword>
<keyword evidence="15" id="KW-1185">Reference proteome</keyword>
<evidence type="ECO:0000256" key="6">
    <source>
        <dbReference type="ARBA" id="ARBA00023077"/>
    </source>
</evidence>
<name>A0A7Z2NYR3_9SPHN</name>
<sequence>MIGLALAAVPAAAADVDDAEAGVGQITVTAQRQAYRGDFTLRETPQAISVISTEWLDRTNATRLSDALDLNAGVVRQNAFGGLWDAFAVRGFAGDPNLPTGYLVNGFNGGRGFGGTRDAAGIERIEVLKGPNAALFGRGEPGGTVNIVTKRADFATHGRVSLLGGSFDRLRGEADINLAAGETVAVRLIGFAEQSDSFRDTVESNRFGFLPTVTFNPWAGTSITYDLEVTRTEVPFDRGIAAIGGRLDALPRGRFLGEPGDGPIEADATGQQLQLQQDLGGSWSLLLGTSFRETRLEGFSTEAELVRGRQRLFRDGRSLSRQRRYRRYTADHFVLRGEVAGRFDTFGLEHRLLAGADYDRFDNSQLFLRARPPVIGAATSAQASNDIDVLAPVYGRFPLPVPGPQTDRLDRQKAWGAYVQDQIRLTERLQIRLGGRFDDVTITSRNRTTGVVARRDRTRFSPQAGIVYDATPAIALYAAYGEGFRPNLGADVRGQIFDPETTRSAEIGTKLSLFDGRLTGTLAAFSLAKRNVLAADPGNPGFSLPVGAARSRGVELDLEGRLPGNLTLWFSYAFVDAEARRDVADPDFGLAIRAGDPLINIPRHNLNVQLARRFDLGATPLDLGAGVQHVGRRLGEAGTDFFLPAHTLVRLFASARLSDRVELFGEVTNLFNERWYANSFAQLWVQPGMPRAGAVTLRYAFGGRP</sequence>
<dbReference type="InterPro" id="IPR012910">
    <property type="entry name" value="Plug_dom"/>
</dbReference>
<dbReference type="Gene3D" id="2.40.170.20">
    <property type="entry name" value="TonB-dependent receptor, beta-barrel domain"/>
    <property type="match status" value="1"/>
</dbReference>
<evidence type="ECO:0000256" key="10">
    <source>
        <dbReference type="PROSITE-ProRule" id="PRU01360"/>
    </source>
</evidence>